<organism evidence="7 8">
    <name type="scientific">Bacteroides caccae</name>
    <dbReference type="NCBI Taxonomy" id="47678"/>
    <lineage>
        <taxon>Bacteria</taxon>
        <taxon>Pseudomonadati</taxon>
        <taxon>Bacteroidota</taxon>
        <taxon>Bacteroidia</taxon>
        <taxon>Bacteroidales</taxon>
        <taxon>Bacteroidaceae</taxon>
        <taxon>Bacteroides</taxon>
    </lineage>
</organism>
<evidence type="ECO:0000256" key="3">
    <source>
        <dbReference type="ARBA" id="ARBA00023157"/>
    </source>
</evidence>
<dbReference type="InterPro" id="IPR013766">
    <property type="entry name" value="Thioredoxin_domain"/>
</dbReference>
<keyword evidence="3" id="KW-1015">Disulfide bond</keyword>
<accession>A0A5M6BF16</accession>
<dbReference type="InterPro" id="IPR036249">
    <property type="entry name" value="Thioredoxin-like_sf"/>
</dbReference>
<dbReference type="GO" id="GO:0030313">
    <property type="term" value="C:cell envelope"/>
    <property type="evidence" value="ECO:0007669"/>
    <property type="project" value="UniProtKB-SubCell"/>
</dbReference>
<dbReference type="Pfam" id="PF14289">
    <property type="entry name" value="DUF4369"/>
    <property type="match status" value="1"/>
</dbReference>
<dbReference type="RefSeq" id="WP_005682135.1">
    <property type="nucleotide sequence ID" value="NZ_CABMOQ010000017.1"/>
</dbReference>
<dbReference type="AlphaFoldDB" id="A0A5M6BF16"/>
<evidence type="ECO:0000313" key="7">
    <source>
        <dbReference type="EMBL" id="KAA5503699.1"/>
    </source>
</evidence>
<evidence type="ECO:0000256" key="2">
    <source>
        <dbReference type="ARBA" id="ARBA00022748"/>
    </source>
</evidence>
<gene>
    <name evidence="7" type="ORF">F2Y31_00125</name>
    <name evidence="6" type="ORF">F2Y35_03155</name>
</gene>
<dbReference type="GO" id="GO:0016491">
    <property type="term" value="F:oxidoreductase activity"/>
    <property type="evidence" value="ECO:0007669"/>
    <property type="project" value="InterPro"/>
</dbReference>
<evidence type="ECO:0000259" key="5">
    <source>
        <dbReference type="PROSITE" id="PS51352"/>
    </source>
</evidence>
<reference evidence="8 9" key="1">
    <citation type="journal article" date="2019" name="Nat. Med.">
        <title>A library of human gut bacterial isolates paired with longitudinal multiomics data enables mechanistic microbiome research.</title>
        <authorList>
            <person name="Poyet M."/>
            <person name="Groussin M."/>
            <person name="Gibbons S.M."/>
            <person name="Avila-Pacheco J."/>
            <person name="Jiang X."/>
            <person name="Kearney S.M."/>
            <person name="Perrotta A.R."/>
            <person name="Berdy B."/>
            <person name="Zhao S."/>
            <person name="Lieberman T.D."/>
            <person name="Swanson P.K."/>
            <person name="Smith M."/>
            <person name="Roesemann S."/>
            <person name="Alexander J.E."/>
            <person name="Rich S.A."/>
            <person name="Livny J."/>
            <person name="Vlamakis H."/>
            <person name="Clish C."/>
            <person name="Bullock K."/>
            <person name="Deik A."/>
            <person name="Scott J."/>
            <person name="Pierce K.A."/>
            <person name="Xavier R.J."/>
            <person name="Alm E.J."/>
        </authorList>
    </citation>
    <scope>NUCLEOTIDE SEQUENCE [LARGE SCALE GENOMIC DNA]</scope>
    <source>
        <strain evidence="7 8">BIOML-A19</strain>
        <strain evidence="6 9">BIOML-A21</strain>
    </source>
</reference>
<dbReference type="SUPFAM" id="SSF52833">
    <property type="entry name" value="Thioredoxin-like"/>
    <property type="match status" value="1"/>
</dbReference>
<comment type="caution">
    <text evidence="7">The sequence shown here is derived from an EMBL/GenBank/DDBJ whole genome shotgun (WGS) entry which is preliminary data.</text>
</comment>
<dbReference type="Gene3D" id="3.40.30.10">
    <property type="entry name" value="Glutaredoxin"/>
    <property type="match status" value="1"/>
</dbReference>
<evidence type="ECO:0000256" key="4">
    <source>
        <dbReference type="ARBA" id="ARBA00023284"/>
    </source>
</evidence>
<evidence type="ECO:0000313" key="9">
    <source>
        <dbReference type="Proteomes" id="UP000491168"/>
    </source>
</evidence>
<dbReference type="GO" id="GO:0016209">
    <property type="term" value="F:antioxidant activity"/>
    <property type="evidence" value="ECO:0007669"/>
    <property type="project" value="InterPro"/>
</dbReference>
<comment type="subcellular location">
    <subcellularLocation>
        <location evidence="1">Cell envelope</location>
    </subcellularLocation>
</comment>
<dbReference type="InterPro" id="IPR000866">
    <property type="entry name" value="AhpC/TSA"/>
</dbReference>
<dbReference type="GeneID" id="75111964"/>
<dbReference type="EMBL" id="VVYD01000001">
    <property type="protein sequence ID" value="KAA5503699.1"/>
    <property type="molecule type" value="Genomic_DNA"/>
</dbReference>
<evidence type="ECO:0000313" key="8">
    <source>
        <dbReference type="Proteomes" id="UP000368418"/>
    </source>
</evidence>
<dbReference type="PANTHER" id="PTHR42852">
    <property type="entry name" value="THIOL:DISULFIDE INTERCHANGE PROTEIN DSBE"/>
    <property type="match status" value="1"/>
</dbReference>
<feature type="domain" description="Thioredoxin" evidence="5">
    <location>
        <begin position="261"/>
        <end position="407"/>
    </location>
</feature>
<dbReference type="PROSITE" id="PS51352">
    <property type="entry name" value="THIOREDOXIN_2"/>
    <property type="match status" value="1"/>
</dbReference>
<proteinExistence type="predicted"/>
<evidence type="ECO:0000256" key="1">
    <source>
        <dbReference type="ARBA" id="ARBA00004196"/>
    </source>
</evidence>
<dbReference type="Proteomes" id="UP000368418">
    <property type="component" value="Unassembled WGS sequence"/>
</dbReference>
<dbReference type="InterPro" id="IPR050553">
    <property type="entry name" value="Thioredoxin_ResA/DsbE_sf"/>
</dbReference>
<dbReference type="PANTHER" id="PTHR42852:SF6">
    <property type="entry name" value="THIOL:DISULFIDE INTERCHANGE PROTEIN DSBE"/>
    <property type="match status" value="1"/>
</dbReference>
<name>A0A5M6BF16_9BACE</name>
<sequence>MSKSLKVVDIMTNNLIFHIIFLAVLLTGNNIYASTFLLRCMTTNMEEGTKIELSYTVLKENKWIDIVDSTKVTNGEFVFQGDIEGVTAARLDFSNRFICIYIEPTQMQLCLDGNKPYRYRLEGTTVERENVELRKQLQPYMEFYFELLDSVICLSNRIYTMQEGAPMKDSLYHSINNVVAINKANHNKMDRIRWDFSLKHPSFQIIPNLLYSISERGTICIDSVRSVYNKLPELTKNSIMGQLALKEIEEQEDRRDLLKRTSIGNASPNFIRKNISGDMVELANYKNKTFVLLDFWASWCMPCLKEIPKMKEVYKKYNEKGLTIIGISLDRVKDSWSEAIRKYNLNVWPQILSSETNEKDEKENNLSYLYNCDAIPFYVLIDKEGKVVAKWEHIGDVQLKELDMLIK</sequence>
<dbReference type="CDD" id="cd02966">
    <property type="entry name" value="TlpA_like_family"/>
    <property type="match status" value="1"/>
</dbReference>
<keyword evidence="4" id="KW-0676">Redox-active center</keyword>
<evidence type="ECO:0000313" key="6">
    <source>
        <dbReference type="EMBL" id="KAA5494586.1"/>
    </source>
</evidence>
<keyword evidence="2" id="KW-0201">Cytochrome c-type biogenesis</keyword>
<dbReference type="InterPro" id="IPR025380">
    <property type="entry name" value="DUF4369"/>
</dbReference>
<dbReference type="EMBL" id="VVYF01000003">
    <property type="protein sequence ID" value="KAA5494586.1"/>
    <property type="molecule type" value="Genomic_DNA"/>
</dbReference>
<dbReference type="Proteomes" id="UP000491168">
    <property type="component" value="Unassembled WGS sequence"/>
</dbReference>
<protein>
    <submittedName>
        <fullName evidence="7">AhpC/TSA family protein</fullName>
    </submittedName>
</protein>
<dbReference type="GO" id="GO:0017004">
    <property type="term" value="P:cytochrome complex assembly"/>
    <property type="evidence" value="ECO:0007669"/>
    <property type="project" value="UniProtKB-KW"/>
</dbReference>
<dbReference type="Pfam" id="PF00578">
    <property type="entry name" value="AhpC-TSA"/>
    <property type="match status" value="1"/>
</dbReference>